<comment type="caution">
    <text evidence="2">The sequence shown here is derived from an EMBL/GenBank/DDBJ whole genome shotgun (WGS) entry which is preliminary data.</text>
</comment>
<evidence type="ECO:0008006" key="4">
    <source>
        <dbReference type="Google" id="ProtNLM"/>
    </source>
</evidence>
<dbReference type="Proteomes" id="UP000617734">
    <property type="component" value="Unassembled WGS sequence"/>
</dbReference>
<keyword evidence="1" id="KW-0732">Signal</keyword>
<dbReference type="Gene3D" id="3.90.1720.10">
    <property type="entry name" value="endopeptidase domain like (from Nostoc punctiforme)"/>
    <property type="match status" value="1"/>
</dbReference>
<reference evidence="2" key="2">
    <citation type="submission" date="2020-09" db="EMBL/GenBank/DDBJ databases">
        <authorList>
            <person name="Sun Q."/>
            <person name="Ohkuma M."/>
        </authorList>
    </citation>
    <scope>NUCLEOTIDE SEQUENCE</scope>
    <source>
        <strain evidence="2">JCM 4646</strain>
    </source>
</reference>
<dbReference type="EMBL" id="BNBO01000059">
    <property type="protein sequence ID" value="GHH82564.1"/>
    <property type="molecule type" value="Genomic_DNA"/>
</dbReference>
<evidence type="ECO:0000313" key="2">
    <source>
        <dbReference type="EMBL" id="GHH82564.1"/>
    </source>
</evidence>
<protein>
    <recommendedName>
        <fullName evidence="4">NlpC/P60 domain-containing protein</fullName>
    </recommendedName>
</protein>
<proteinExistence type="predicted"/>
<name>A0A919GDU9_9ACTN</name>
<feature type="chain" id="PRO_5037874403" description="NlpC/P60 domain-containing protein" evidence="1">
    <location>
        <begin position="31"/>
        <end position="534"/>
    </location>
</feature>
<sequence length="534" mass="54634">MTRRFTRLALSAALVTAAGAGLLSTGSAHAVGISTVGGQITRSEVLARAQSWVDEGVWYSQQGTYSDSNGSYRPDCSGYVSMSWHLGQSRTTWTLPGVSAQLGSFDDLKPGDALDRYNPATAQYDTHVILFAGWVDGAHTSANIYTESQSGTQASRKTYSRSYLNSQNYVGFRYNNIVDASPTSYPDPASLPTGTLVKASGDPTVKLMISGAGLAVSGSDVTPDGYDMSKVVTVDDAKFWALPSSLPAGTVVHDQGGGANRYVIVGGAALPITGAEWTADGYSIRPDMGVPTSWLNAATAASLPAGTVVHDQGGGANRYVIVGGAALPITGAEWTADGYSIRPDMGVPGAWLASAQQTVLPTGTLVTGQSGGDPSIYVMVNNSALPITGSEWTADGYAGQALMGVPETWLGAAVAKPLADRTVVKDVSGANATVHVMAGGKAVALSGADYTALHYDAAPLVAAPGTWLAAAAARPAPADGTLLVSPDSATVWLVTGHGGKKALTAADFGPGKYDLAKVVTVPAALTASLPTVTS</sequence>
<keyword evidence="3" id="KW-1185">Reference proteome</keyword>
<accession>A0A919GDU9</accession>
<evidence type="ECO:0000256" key="1">
    <source>
        <dbReference type="SAM" id="SignalP"/>
    </source>
</evidence>
<evidence type="ECO:0000313" key="3">
    <source>
        <dbReference type="Proteomes" id="UP000617734"/>
    </source>
</evidence>
<reference evidence="2" key="1">
    <citation type="journal article" date="2014" name="Int. J. Syst. Evol. Microbiol.">
        <title>Complete genome sequence of Corynebacterium casei LMG S-19264T (=DSM 44701T), isolated from a smear-ripened cheese.</title>
        <authorList>
            <consortium name="US DOE Joint Genome Institute (JGI-PGF)"/>
            <person name="Walter F."/>
            <person name="Albersmeier A."/>
            <person name="Kalinowski J."/>
            <person name="Ruckert C."/>
        </authorList>
    </citation>
    <scope>NUCLEOTIDE SEQUENCE</scope>
    <source>
        <strain evidence="2">JCM 4646</strain>
    </source>
</reference>
<organism evidence="2 3">
    <name type="scientific">Kitasatospora indigofera</name>
    <dbReference type="NCBI Taxonomy" id="67307"/>
    <lineage>
        <taxon>Bacteria</taxon>
        <taxon>Bacillati</taxon>
        <taxon>Actinomycetota</taxon>
        <taxon>Actinomycetes</taxon>
        <taxon>Kitasatosporales</taxon>
        <taxon>Streptomycetaceae</taxon>
        <taxon>Kitasatospora</taxon>
    </lineage>
</organism>
<gene>
    <name evidence="2" type="ORF">GCM10018781_67730</name>
</gene>
<dbReference type="AlphaFoldDB" id="A0A919GDU9"/>
<feature type="signal peptide" evidence="1">
    <location>
        <begin position="1"/>
        <end position="30"/>
    </location>
</feature>